<dbReference type="Proteomes" id="UP000276223">
    <property type="component" value="Unassembled WGS sequence"/>
</dbReference>
<dbReference type="InterPro" id="IPR003016">
    <property type="entry name" value="2-oxoA_DH_lipoyl-BS"/>
</dbReference>
<dbReference type="InterPro" id="IPR036625">
    <property type="entry name" value="E3-bd_dom_sf"/>
</dbReference>
<dbReference type="GO" id="GO:0016407">
    <property type="term" value="F:acetyltransferase activity"/>
    <property type="evidence" value="ECO:0007669"/>
    <property type="project" value="TreeGrafter"/>
</dbReference>
<sequence>MAVHVFMPKWGLTMTEGKITRWFKQEGDAVVKGEPLFEVETSKITNVVEAPASGRVYRILVPAGTTVPVKTRVAVIAEEGDEPQRLRAESAPVEEAGVEKEVEAASKGAFVQATPAARRLAKEWGLDLAAVTGSGPEGRVTEQDVRRHREALTAQPAVSPQAQALANKEGIDLSTVQGTGEGGRITKADVLRAAEARKKAQAAPAPQGFEGTRVLPGTVLPMTGMRRLIADNMMASLHQSAQLTVFVEVDVTELLRLKNLVHQRFTAPEDPKVGTNDLICYAVCRALRRVPILNSWLTEEGIRVHDVVNLGIAVALPQGLIVPNVKNAHQKSLLELSQEIKDLVSKARENRLSIDEIQGGTFTVTNVSMLGVDGFTPILNPPETGILGVGRAMAKPAVFQNQIVIRQLMTLSLTFDHRVTDGAPAMTFLRTLADFLEEPATLIA</sequence>
<dbReference type="GO" id="GO:0031405">
    <property type="term" value="F:lipoic acid binding"/>
    <property type="evidence" value="ECO:0007669"/>
    <property type="project" value="TreeGrafter"/>
</dbReference>
<dbReference type="Pfam" id="PF02817">
    <property type="entry name" value="E3_binding"/>
    <property type="match status" value="2"/>
</dbReference>
<name>A0A3N1UNH1_9BACT</name>
<dbReference type="GO" id="GO:0005737">
    <property type="term" value="C:cytoplasm"/>
    <property type="evidence" value="ECO:0007669"/>
    <property type="project" value="TreeGrafter"/>
</dbReference>
<proteinExistence type="inferred from homology"/>
<keyword evidence="10" id="KW-0670">Pyruvate</keyword>
<protein>
    <recommendedName>
        <fullName evidence="7">Dihydrolipoamide acetyltransferase component of pyruvate dehydrogenase complex</fullName>
        <ecNumber evidence="7">2.3.1.-</ecNumber>
    </recommendedName>
</protein>
<feature type="domain" description="Lipoyl-binding" evidence="8">
    <location>
        <begin position="2"/>
        <end position="77"/>
    </location>
</feature>
<organism evidence="10 11">
    <name type="scientific">Desulfosoma caldarium</name>
    <dbReference type="NCBI Taxonomy" id="610254"/>
    <lineage>
        <taxon>Bacteria</taxon>
        <taxon>Pseudomonadati</taxon>
        <taxon>Thermodesulfobacteriota</taxon>
        <taxon>Syntrophobacteria</taxon>
        <taxon>Syntrophobacterales</taxon>
        <taxon>Syntrophobacteraceae</taxon>
        <taxon>Desulfosoma</taxon>
    </lineage>
</organism>
<evidence type="ECO:0000313" key="10">
    <source>
        <dbReference type="EMBL" id="ROQ90939.1"/>
    </source>
</evidence>
<evidence type="ECO:0000256" key="2">
    <source>
        <dbReference type="ARBA" id="ARBA00007317"/>
    </source>
</evidence>
<dbReference type="Gene3D" id="4.10.320.10">
    <property type="entry name" value="E3-binding domain"/>
    <property type="match status" value="2"/>
</dbReference>
<dbReference type="InterPro" id="IPR023213">
    <property type="entry name" value="CAT-like_dom_sf"/>
</dbReference>
<gene>
    <name evidence="10" type="ORF">EDC27_2209</name>
</gene>
<comment type="cofactor">
    <cofactor evidence="1 7">
        <name>(R)-lipoate</name>
        <dbReference type="ChEBI" id="CHEBI:83088"/>
    </cofactor>
</comment>
<dbReference type="SUPFAM" id="SSF51230">
    <property type="entry name" value="Single hybrid motif"/>
    <property type="match status" value="1"/>
</dbReference>
<keyword evidence="6 7" id="KW-0012">Acyltransferase</keyword>
<feature type="domain" description="Peripheral subunit-binding (PSBD)" evidence="9">
    <location>
        <begin position="112"/>
        <end position="149"/>
    </location>
</feature>
<evidence type="ECO:0000256" key="7">
    <source>
        <dbReference type="RuleBase" id="RU003423"/>
    </source>
</evidence>
<feature type="domain" description="Peripheral subunit-binding (PSBD)" evidence="9">
    <location>
        <begin position="157"/>
        <end position="194"/>
    </location>
</feature>
<dbReference type="PROSITE" id="PS51826">
    <property type="entry name" value="PSBD"/>
    <property type="match status" value="2"/>
</dbReference>
<dbReference type="RefSeq" id="WP_123290678.1">
    <property type="nucleotide sequence ID" value="NZ_RJVA01000013.1"/>
</dbReference>
<dbReference type="SUPFAM" id="SSF47005">
    <property type="entry name" value="Peripheral subunit-binding domain of 2-oxo acid dehydrogenase complex"/>
    <property type="match status" value="2"/>
</dbReference>
<comment type="subunit">
    <text evidence="3">Forms a 24-polypeptide structural core with octahedral symmetry.</text>
</comment>
<dbReference type="InterPro" id="IPR011053">
    <property type="entry name" value="Single_hybrid_motif"/>
</dbReference>
<dbReference type="PANTHER" id="PTHR43178:SF5">
    <property type="entry name" value="LIPOAMIDE ACYLTRANSFERASE COMPONENT OF BRANCHED-CHAIN ALPHA-KETO ACID DEHYDROGENASE COMPLEX, MITOCHONDRIAL"/>
    <property type="match status" value="1"/>
</dbReference>
<keyword evidence="11" id="KW-1185">Reference proteome</keyword>
<dbReference type="Gene3D" id="2.40.50.100">
    <property type="match status" value="1"/>
</dbReference>
<dbReference type="CDD" id="cd06849">
    <property type="entry name" value="lipoyl_domain"/>
    <property type="match status" value="1"/>
</dbReference>
<dbReference type="EC" id="2.3.1.-" evidence="7"/>
<dbReference type="InterPro" id="IPR050743">
    <property type="entry name" value="2-oxoacid_DH_E2_comp"/>
</dbReference>
<evidence type="ECO:0000259" key="8">
    <source>
        <dbReference type="PROSITE" id="PS50968"/>
    </source>
</evidence>
<evidence type="ECO:0000313" key="11">
    <source>
        <dbReference type="Proteomes" id="UP000276223"/>
    </source>
</evidence>
<dbReference type="InterPro" id="IPR004167">
    <property type="entry name" value="PSBD"/>
</dbReference>
<evidence type="ECO:0000256" key="1">
    <source>
        <dbReference type="ARBA" id="ARBA00001938"/>
    </source>
</evidence>
<dbReference type="Pfam" id="PF00198">
    <property type="entry name" value="2-oxoacid_dh"/>
    <property type="match status" value="1"/>
</dbReference>
<dbReference type="OrthoDB" id="9805770at2"/>
<dbReference type="PANTHER" id="PTHR43178">
    <property type="entry name" value="DIHYDROLIPOAMIDE ACETYLTRANSFERASE COMPONENT OF PYRUVATE DEHYDROGENASE COMPLEX"/>
    <property type="match status" value="1"/>
</dbReference>
<dbReference type="InterPro" id="IPR000089">
    <property type="entry name" value="Biotin_lipoyl"/>
</dbReference>
<dbReference type="Pfam" id="PF00364">
    <property type="entry name" value="Biotin_lipoyl"/>
    <property type="match status" value="1"/>
</dbReference>
<comment type="caution">
    <text evidence="10">The sequence shown here is derived from an EMBL/GenBank/DDBJ whole genome shotgun (WGS) entry which is preliminary data.</text>
</comment>
<dbReference type="Gene3D" id="3.30.559.10">
    <property type="entry name" value="Chloramphenicol acetyltransferase-like domain"/>
    <property type="match status" value="1"/>
</dbReference>
<keyword evidence="5 7" id="KW-0450">Lipoyl</keyword>
<evidence type="ECO:0000259" key="9">
    <source>
        <dbReference type="PROSITE" id="PS51826"/>
    </source>
</evidence>
<dbReference type="PROSITE" id="PS50968">
    <property type="entry name" value="BIOTINYL_LIPOYL"/>
    <property type="match status" value="1"/>
</dbReference>
<evidence type="ECO:0000256" key="4">
    <source>
        <dbReference type="ARBA" id="ARBA00022679"/>
    </source>
</evidence>
<dbReference type="InterPro" id="IPR001078">
    <property type="entry name" value="2-oxoacid_DH_actylTfrase"/>
</dbReference>
<evidence type="ECO:0000256" key="3">
    <source>
        <dbReference type="ARBA" id="ARBA00011484"/>
    </source>
</evidence>
<keyword evidence="4 7" id="KW-0808">Transferase</keyword>
<evidence type="ECO:0000256" key="6">
    <source>
        <dbReference type="ARBA" id="ARBA00023315"/>
    </source>
</evidence>
<dbReference type="AlphaFoldDB" id="A0A3N1UNH1"/>
<comment type="similarity">
    <text evidence="2 7">Belongs to the 2-oxoacid dehydrogenase family.</text>
</comment>
<dbReference type="SUPFAM" id="SSF52777">
    <property type="entry name" value="CoA-dependent acyltransferases"/>
    <property type="match status" value="1"/>
</dbReference>
<evidence type="ECO:0000256" key="5">
    <source>
        <dbReference type="ARBA" id="ARBA00022823"/>
    </source>
</evidence>
<dbReference type="PROSITE" id="PS00189">
    <property type="entry name" value="LIPOYL"/>
    <property type="match status" value="1"/>
</dbReference>
<dbReference type="EMBL" id="RJVA01000013">
    <property type="protein sequence ID" value="ROQ90939.1"/>
    <property type="molecule type" value="Genomic_DNA"/>
</dbReference>
<accession>A0A3N1UNH1</accession>
<reference evidence="10 11" key="1">
    <citation type="submission" date="2018-11" db="EMBL/GenBank/DDBJ databases">
        <title>Genomic Encyclopedia of Type Strains, Phase IV (KMG-IV): sequencing the most valuable type-strain genomes for metagenomic binning, comparative biology and taxonomic classification.</title>
        <authorList>
            <person name="Goeker M."/>
        </authorList>
    </citation>
    <scope>NUCLEOTIDE SEQUENCE [LARGE SCALE GENOMIC DNA]</scope>
    <source>
        <strain evidence="10 11">DSM 22027</strain>
    </source>
</reference>